<keyword evidence="1" id="KW-0472">Membrane</keyword>
<feature type="transmembrane region" description="Helical" evidence="1">
    <location>
        <begin position="52"/>
        <end position="71"/>
    </location>
</feature>
<reference evidence="2" key="1">
    <citation type="journal article" date="2020" name="Ecol. Evol.">
        <title>Genome structure and content of the rice root-knot nematode (Meloidogyne graminicola).</title>
        <authorList>
            <person name="Phan N.T."/>
            <person name="Danchin E.G.J."/>
            <person name="Klopp C."/>
            <person name="Perfus-Barbeoch L."/>
            <person name="Kozlowski D.K."/>
            <person name="Koutsovoulos G.D."/>
            <person name="Lopez-Roques C."/>
            <person name="Bouchez O."/>
            <person name="Zahm M."/>
            <person name="Besnard G."/>
            <person name="Bellafiore S."/>
        </authorList>
    </citation>
    <scope>NUCLEOTIDE SEQUENCE</scope>
    <source>
        <strain evidence="2">VN-18</strain>
    </source>
</reference>
<keyword evidence="1" id="KW-0812">Transmembrane</keyword>
<dbReference type="Proteomes" id="UP000605970">
    <property type="component" value="Unassembled WGS sequence"/>
</dbReference>
<accession>A0A8S9ZLQ6</accession>
<dbReference type="AlphaFoldDB" id="A0A8S9ZLQ6"/>
<evidence type="ECO:0000313" key="2">
    <source>
        <dbReference type="EMBL" id="KAF7634241.1"/>
    </source>
</evidence>
<comment type="caution">
    <text evidence="2">The sequence shown here is derived from an EMBL/GenBank/DDBJ whole genome shotgun (WGS) entry which is preliminary data.</text>
</comment>
<name>A0A8S9ZLQ6_9BILA</name>
<keyword evidence="3" id="KW-1185">Reference proteome</keyword>
<keyword evidence="1" id="KW-1133">Transmembrane helix</keyword>
<dbReference type="EMBL" id="JABEBT010000061">
    <property type="protein sequence ID" value="KAF7634241.1"/>
    <property type="molecule type" value="Genomic_DNA"/>
</dbReference>
<feature type="non-terminal residue" evidence="2">
    <location>
        <position position="87"/>
    </location>
</feature>
<evidence type="ECO:0000313" key="3">
    <source>
        <dbReference type="Proteomes" id="UP000605970"/>
    </source>
</evidence>
<gene>
    <name evidence="2" type="ORF">Mgra_00006318</name>
</gene>
<protein>
    <submittedName>
        <fullName evidence="2">Uncharacterized protein</fullName>
    </submittedName>
</protein>
<organism evidence="2 3">
    <name type="scientific">Meloidogyne graminicola</name>
    <dbReference type="NCBI Taxonomy" id="189291"/>
    <lineage>
        <taxon>Eukaryota</taxon>
        <taxon>Metazoa</taxon>
        <taxon>Ecdysozoa</taxon>
        <taxon>Nematoda</taxon>
        <taxon>Chromadorea</taxon>
        <taxon>Rhabditida</taxon>
        <taxon>Tylenchina</taxon>
        <taxon>Tylenchomorpha</taxon>
        <taxon>Tylenchoidea</taxon>
        <taxon>Meloidogynidae</taxon>
        <taxon>Meloidogyninae</taxon>
        <taxon>Meloidogyne</taxon>
    </lineage>
</organism>
<evidence type="ECO:0000256" key="1">
    <source>
        <dbReference type="SAM" id="Phobius"/>
    </source>
</evidence>
<sequence length="87" mass="10094">MYISGSVAFSTTFEFPFCASSTTSLKTFKADIGREALDGRPQFLLLRTAFKLLKICFFKVLLNFILCLYFVKIKKKTFLYFCFNKNT</sequence>
<proteinExistence type="predicted"/>